<dbReference type="InterPro" id="IPR038084">
    <property type="entry name" value="PduO/GlcC-like_sf"/>
</dbReference>
<dbReference type="PANTHER" id="PTHR34309">
    <property type="entry name" value="SLR1406 PROTEIN"/>
    <property type="match status" value="1"/>
</dbReference>
<dbReference type="InterPro" id="IPR052517">
    <property type="entry name" value="GlcG_carb_metab_protein"/>
</dbReference>
<dbReference type="EMBL" id="BPQJ01000093">
    <property type="protein sequence ID" value="GJD66937.1"/>
    <property type="molecule type" value="Genomic_DNA"/>
</dbReference>
<gene>
    <name evidence="1" type="ORF">MPEAHAMD_7136</name>
</gene>
<proteinExistence type="predicted"/>
<keyword evidence="2" id="KW-1185">Reference proteome</keyword>
<sequence length="83" mass="8564">MASSQAAQRKASTSARWKRETRVFFNAYVSGANYVGTYDPEMMAAPGGFPVVMAGKIIGAIGCAGGTGDQDALICQAGAETVK</sequence>
<evidence type="ECO:0000313" key="1">
    <source>
        <dbReference type="EMBL" id="GJD66937.1"/>
    </source>
</evidence>
<name>A0AA37M9E9_9HYPH</name>
<dbReference type="Proteomes" id="UP001055286">
    <property type="component" value="Unassembled WGS sequence"/>
</dbReference>
<protein>
    <recommendedName>
        <fullName evidence="3">Heme-binding protein</fullName>
    </recommendedName>
</protein>
<dbReference type="SUPFAM" id="SSF143744">
    <property type="entry name" value="GlcG-like"/>
    <property type="match status" value="1"/>
</dbReference>
<dbReference type="InterPro" id="IPR005624">
    <property type="entry name" value="PduO/GlcC-like"/>
</dbReference>
<evidence type="ECO:0000313" key="2">
    <source>
        <dbReference type="Proteomes" id="UP001055286"/>
    </source>
</evidence>
<accession>A0AA37M9E9</accession>
<dbReference type="Gene3D" id="3.30.450.150">
    <property type="entry name" value="Haem-degrading domain"/>
    <property type="match status" value="1"/>
</dbReference>
<reference evidence="1" key="2">
    <citation type="submission" date="2021-08" db="EMBL/GenBank/DDBJ databases">
        <authorList>
            <person name="Tani A."/>
            <person name="Ola A."/>
            <person name="Ogura Y."/>
            <person name="Katsura K."/>
            <person name="Hayashi T."/>
        </authorList>
    </citation>
    <scope>NUCLEOTIDE SEQUENCE</scope>
    <source>
        <strain evidence="1">JCM 32048</strain>
    </source>
</reference>
<dbReference type="AlphaFoldDB" id="A0AA37M9E9"/>
<comment type="caution">
    <text evidence="1">The sequence shown here is derived from an EMBL/GenBank/DDBJ whole genome shotgun (WGS) entry which is preliminary data.</text>
</comment>
<dbReference type="PANTHER" id="PTHR34309:SF1">
    <property type="entry name" value="PROTEIN GLCG"/>
    <property type="match status" value="1"/>
</dbReference>
<evidence type="ECO:0008006" key="3">
    <source>
        <dbReference type="Google" id="ProtNLM"/>
    </source>
</evidence>
<reference evidence="1" key="1">
    <citation type="journal article" date="2016" name="Front. Microbiol.">
        <title>Genome Sequence of the Piezophilic, Mesophilic Sulfate-Reducing Bacterium Desulfovibrio indicus J2T.</title>
        <authorList>
            <person name="Cao J."/>
            <person name="Maignien L."/>
            <person name="Shao Z."/>
            <person name="Alain K."/>
            <person name="Jebbar M."/>
        </authorList>
    </citation>
    <scope>NUCLEOTIDE SEQUENCE</scope>
    <source>
        <strain evidence="1">JCM 32048</strain>
    </source>
</reference>
<dbReference type="Pfam" id="PF03928">
    <property type="entry name" value="HbpS-like"/>
    <property type="match status" value="1"/>
</dbReference>
<organism evidence="1 2">
    <name type="scientific">Methylobacterium frigidaeris</name>
    <dbReference type="NCBI Taxonomy" id="2038277"/>
    <lineage>
        <taxon>Bacteria</taxon>
        <taxon>Pseudomonadati</taxon>
        <taxon>Pseudomonadota</taxon>
        <taxon>Alphaproteobacteria</taxon>
        <taxon>Hyphomicrobiales</taxon>
        <taxon>Methylobacteriaceae</taxon>
        <taxon>Methylobacterium</taxon>
    </lineage>
</organism>